<evidence type="ECO:0000259" key="4">
    <source>
        <dbReference type="PROSITE" id="PS50158"/>
    </source>
</evidence>
<feature type="compositionally biased region" description="Pro residues" evidence="3">
    <location>
        <begin position="14"/>
        <end position="39"/>
    </location>
</feature>
<gene>
    <name evidence="5" type="ORF">PGTUg99_010130</name>
</gene>
<organism evidence="5 6">
    <name type="scientific">Puccinia graminis f. sp. tritici</name>
    <dbReference type="NCBI Taxonomy" id="56615"/>
    <lineage>
        <taxon>Eukaryota</taxon>
        <taxon>Fungi</taxon>
        <taxon>Dikarya</taxon>
        <taxon>Basidiomycota</taxon>
        <taxon>Pucciniomycotina</taxon>
        <taxon>Pucciniomycetes</taxon>
        <taxon>Pucciniales</taxon>
        <taxon>Pucciniaceae</taxon>
        <taxon>Puccinia</taxon>
    </lineage>
</organism>
<dbReference type="SUPFAM" id="SSF57756">
    <property type="entry name" value="Retrovirus zinc finger-like domains"/>
    <property type="match status" value="1"/>
</dbReference>
<keyword evidence="1" id="KW-0507">mRNA processing</keyword>
<dbReference type="GO" id="GO:0008270">
    <property type="term" value="F:zinc ion binding"/>
    <property type="evidence" value="ECO:0007669"/>
    <property type="project" value="UniProtKB-KW"/>
</dbReference>
<dbReference type="Proteomes" id="UP000325313">
    <property type="component" value="Unassembled WGS sequence"/>
</dbReference>
<dbReference type="Pfam" id="PF00098">
    <property type="entry name" value="zf-CCHC"/>
    <property type="match status" value="1"/>
</dbReference>
<comment type="caution">
    <text evidence="5">The sequence shown here is derived from an EMBL/GenBank/DDBJ whole genome shotgun (WGS) entry which is preliminary data.</text>
</comment>
<proteinExistence type="predicted"/>
<keyword evidence="2" id="KW-0862">Zinc</keyword>
<evidence type="ECO:0000256" key="1">
    <source>
        <dbReference type="ARBA" id="ARBA00022664"/>
    </source>
</evidence>
<dbReference type="EMBL" id="VDEP01000317">
    <property type="protein sequence ID" value="KAA1103748.1"/>
    <property type="molecule type" value="Genomic_DNA"/>
</dbReference>
<reference evidence="5 6" key="1">
    <citation type="submission" date="2019-05" db="EMBL/GenBank/DDBJ databases">
        <title>Emergence of the Ug99 lineage of the wheat stem rust pathogen through somatic hybridization.</title>
        <authorList>
            <person name="Li F."/>
            <person name="Upadhyaya N.M."/>
            <person name="Sperschneider J."/>
            <person name="Matny O."/>
            <person name="Nguyen-Phuc H."/>
            <person name="Mago R."/>
            <person name="Raley C."/>
            <person name="Miller M.E."/>
            <person name="Silverstein K.A.T."/>
            <person name="Henningsen E."/>
            <person name="Hirsch C.D."/>
            <person name="Visser B."/>
            <person name="Pretorius Z.A."/>
            <person name="Steffenson B.J."/>
            <person name="Schwessinger B."/>
            <person name="Dodds P.N."/>
            <person name="Figueroa M."/>
        </authorList>
    </citation>
    <scope>NUCLEOTIDE SEQUENCE [LARGE SCALE GENOMIC DNA]</scope>
    <source>
        <strain evidence="5 6">Ug99</strain>
    </source>
</reference>
<feature type="region of interest" description="Disordered" evidence="3">
    <location>
        <begin position="1"/>
        <end position="48"/>
    </location>
</feature>
<dbReference type="PROSITE" id="PS50158">
    <property type="entry name" value="ZF_CCHC"/>
    <property type="match status" value="1"/>
</dbReference>
<sequence>MGNVEHSPKNKAPVVPPVPPVPPGPPVPPIQEIEPPPPADGHRYGKEEIGGLNAGQRQWLYRRQHLIKLSEEELMDYDDSVGSSSSDELRIANDLTNPFNQMILDQKPPFKLKDPPAPRTSVPLAPPVQAHHPADAATSATLSLHQETDISKILQDRQAHPALWHVAAAQRLTGKAFRDYYDASFTRTRPKDWVAFQVWLTKLSPLGATLQGVAAGFALLRQGRDETCQSFYERFRDWESKAKSIDFAYEEKTSFVKRLNPGLSAKVIEVMDQEHVRGTPMEMDQVLLTALVNDQRYHKGKAAPLASGSGKRRAESGSDRAGKKKTGPITCHNCKKEGHVVAKCPEPKTADQKAWEAKNAEKKKEKKE</sequence>
<accession>A0A5B0PTC4</accession>
<evidence type="ECO:0000256" key="2">
    <source>
        <dbReference type="PROSITE-ProRule" id="PRU00047"/>
    </source>
</evidence>
<feature type="region of interest" description="Disordered" evidence="3">
    <location>
        <begin position="301"/>
        <end position="368"/>
    </location>
</feature>
<feature type="domain" description="CCHC-type" evidence="4">
    <location>
        <begin position="331"/>
        <end position="346"/>
    </location>
</feature>
<evidence type="ECO:0000256" key="3">
    <source>
        <dbReference type="SAM" id="MobiDB-lite"/>
    </source>
</evidence>
<protein>
    <recommendedName>
        <fullName evidence="4">CCHC-type domain-containing protein</fullName>
    </recommendedName>
</protein>
<dbReference type="InterPro" id="IPR036875">
    <property type="entry name" value="Znf_CCHC_sf"/>
</dbReference>
<dbReference type="AlphaFoldDB" id="A0A5B0PTC4"/>
<dbReference type="GO" id="GO:0003676">
    <property type="term" value="F:nucleic acid binding"/>
    <property type="evidence" value="ECO:0007669"/>
    <property type="project" value="InterPro"/>
</dbReference>
<evidence type="ECO:0000313" key="5">
    <source>
        <dbReference type="EMBL" id="KAA1103748.1"/>
    </source>
</evidence>
<feature type="compositionally biased region" description="Basic and acidic residues" evidence="3">
    <location>
        <begin position="312"/>
        <end position="321"/>
    </location>
</feature>
<evidence type="ECO:0000313" key="6">
    <source>
        <dbReference type="Proteomes" id="UP000325313"/>
    </source>
</evidence>
<name>A0A5B0PTC4_PUCGR</name>
<dbReference type="InterPro" id="IPR001878">
    <property type="entry name" value="Znf_CCHC"/>
</dbReference>
<keyword evidence="2" id="KW-0479">Metal-binding</keyword>
<feature type="compositionally biased region" description="Basic and acidic residues" evidence="3">
    <location>
        <begin position="334"/>
        <end position="368"/>
    </location>
</feature>
<dbReference type="GO" id="GO:0006397">
    <property type="term" value="P:mRNA processing"/>
    <property type="evidence" value="ECO:0007669"/>
    <property type="project" value="UniProtKB-KW"/>
</dbReference>
<keyword evidence="2" id="KW-0863">Zinc-finger</keyword>
<dbReference type="SMART" id="SM00343">
    <property type="entry name" value="ZnF_C2HC"/>
    <property type="match status" value="1"/>
</dbReference>
<dbReference type="Gene3D" id="4.10.60.10">
    <property type="entry name" value="Zinc finger, CCHC-type"/>
    <property type="match status" value="1"/>
</dbReference>